<dbReference type="SUPFAM" id="SSF101447">
    <property type="entry name" value="Formin homology 2 domain (FH2 domain)"/>
    <property type="match status" value="1"/>
</dbReference>
<gene>
    <name evidence="4" type="ORF">FF38_05168</name>
</gene>
<feature type="compositionally biased region" description="Polar residues" evidence="2">
    <location>
        <begin position="1"/>
        <end position="13"/>
    </location>
</feature>
<dbReference type="GO" id="GO:0005737">
    <property type="term" value="C:cytoplasm"/>
    <property type="evidence" value="ECO:0007669"/>
    <property type="project" value="UniProtKB-ARBA"/>
</dbReference>
<feature type="compositionally biased region" description="Acidic residues" evidence="2">
    <location>
        <begin position="27"/>
        <end position="46"/>
    </location>
</feature>
<dbReference type="Gene3D" id="1.20.58.2220">
    <property type="entry name" value="Formin, FH2 domain"/>
    <property type="match status" value="1"/>
</dbReference>
<feature type="compositionally biased region" description="Low complexity" evidence="2">
    <location>
        <begin position="845"/>
        <end position="866"/>
    </location>
</feature>
<proteinExistence type="inferred from homology"/>
<name>A0A0L0BZQ6_LUCCU</name>
<dbReference type="EMBL" id="JRES01001109">
    <property type="protein sequence ID" value="KNC25488.1"/>
    <property type="molecule type" value="Genomic_DNA"/>
</dbReference>
<evidence type="ECO:0000313" key="4">
    <source>
        <dbReference type="EMBL" id="KNC25488.1"/>
    </source>
</evidence>
<reference evidence="4 5" key="1">
    <citation type="journal article" date="2015" name="Nat. Commun.">
        <title>Lucilia cuprina genome unlocks parasitic fly biology to underpin future interventions.</title>
        <authorList>
            <person name="Anstead C.A."/>
            <person name="Korhonen P.K."/>
            <person name="Young N.D."/>
            <person name="Hall R.S."/>
            <person name="Jex A.R."/>
            <person name="Murali S.C."/>
            <person name="Hughes D.S."/>
            <person name="Lee S.F."/>
            <person name="Perry T."/>
            <person name="Stroehlein A.J."/>
            <person name="Ansell B.R."/>
            <person name="Breugelmans B."/>
            <person name="Hofmann A."/>
            <person name="Qu J."/>
            <person name="Dugan S."/>
            <person name="Lee S.L."/>
            <person name="Chao H."/>
            <person name="Dinh H."/>
            <person name="Han Y."/>
            <person name="Doddapaneni H.V."/>
            <person name="Worley K.C."/>
            <person name="Muzny D.M."/>
            <person name="Ioannidis P."/>
            <person name="Waterhouse R.M."/>
            <person name="Zdobnov E.M."/>
            <person name="James P.J."/>
            <person name="Bagnall N.H."/>
            <person name="Kotze A.C."/>
            <person name="Gibbs R.A."/>
            <person name="Richards S."/>
            <person name="Batterham P."/>
            <person name="Gasser R.B."/>
        </authorList>
    </citation>
    <scope>NUCLEOTIDE SEQUENCE [LARGE SCALE GENOMIC DNA]</scope>
    <source>
        <strain evidence="4 5">LS</strain>
        <tissue evidence="4">Full body</tissue>
    </source>
</reference>
<feature type="non-terminal residue" evidence="4">
    <location>
        <position position="1"/>
    </location>
</feature>
<feature type="compositionally biased region" description="Pro residues" evidence="2">
    <location>
        <begin position="701"/>
        <end position="763"/>
    </location>
</feature>
<accession>A0A0L0BZQ6</accession>
<feature type="region of interest" description="Disordered" evidence="2">
    <location>
        <begin position="182"/>
        <end position="209"/>
    </location>
</feature>
<feature type="region of interest" description="Disordered" evidence="2">
    <location>
        <begin position="274"/>
        <end position="342"/>
    </location>
</feature>
<feature type="domain" description="FH2" evidence="3">
    <location>
        <begin position="852"/>
        <end position="1256"/>
    </location>
</feature>
<feature type="compositionally biased region" description="Polar residues" evidence="2">
    <location>
        <begin position="304"/>
        <end position="326"/>
    </location>
</feature>
<evidence type="ECO:0000256" key="1">
    <source>
        <dbReference type="ARBA" id="ARBA00005271"/>
    </source>
</evidence>
<dbReference type="GO" id="GO:0008017">
    <property type="term" value="F:microtubule binding"/>
    <property type="evidence" value="ECO:0007669"/>
    <property type="project" value="InterPro"/>
</dbReference>
<evidence type="ECO:0000313" key="5">
    <source>
        <dbReference type="Proteomes" id="UP000037069"/>
    </source>
</evidence>
<feature type="region of interest" description="Disordered" evidence="2">
    <location>
        <begin position="1"/>
        <end position="56"/>
    </location>
</feature>
<protein>
    <submittedName>
        <fullName evidence="4">Protein cappuccino</fullName>
    </submittedName>
</protein>
<dbReference type="SMART" id="SM00498">
    <property type="entry name" value="FH2"/>
    <property type="match status" value="1"/>
</dbReference>
<feature type="compositionally biased region" description="Low complexity" evidence="2">
    <location>
        <begin position="764"/>
        <end position="777"/>
    </location>
</feature>
<sequence>DPLTPPQSSTSLTAPVGSTAEPCSTTDEIDDDDEEDEQNDINDDEVVDGHEQKTNQTHIRTAFYTPTSATQLPTSLKELSANTTLITRATAAAVSVKEQPRPLSDISITSGDTSGILSPTTARAIFELQKRHQADKLSLLSIAKTTYLVLLPTTESSPELETESPDEQMALHLGKKLAQVLSGSGGGGSSNANSNMGIGGGGTGTPGSPMPENITCCNVITGTNELFNIAKAKKIELPSLSSRLVATAPPTPTPTETQIITHTIASTDAKHLPTLQSPNLPTNTTTSASTNNTTSTTTETQSTVIISFKSSQTPVQSQTPFSNAGTFEQQHHFHQPQQQQHLQLEQQYSALNNDDTITETMTHTATPSLANSSHISTTAQMGSPICTPRTPKNNVLKKVASFTLEKSAGGSANSKINNGDPSSGMSGQMENIGSKRSTFVPEKLSFAAYEKFEGQMLMKWFISSLQNNCNHLSEQDISMLTLQYCNNLINVGVLKQISEKNDLETFKPFQMYQWTHTEAPTTSQPHTPGKLDKVTSWPYCSTPTSAVSRIPKAIQVDTPQSDRDSGFMQMLRKRLLTCSTIAEVHAVVNDMLSVGEPLRRPSKRCVLLTDLLNASEATVYQYEKNSSTDASSGCESGVQEAGVQTEEALSQAITEFVCSKCKNSQENLQRHEILRCDKEVQVSLSSESDEIKSNQLKPDIHPPQPIGNQAAPPPPPPPPPPYVAPPPPPPPPAPSSTSLLPPPPPPPPPGIASAGPPPPPPPGSSLAATGLTLNTSAVPPPPPPGAAKTPATSTPAPLPNPAEGGWFKQANTLRKTAVNPPKPMKPLYWTRIVTQPPPPKPPKPIAAIVPVTGDTTDSSTPSTSPDEPILSESPAAPKEIWQEIDETNLDNIDEFTELFSREAVVPKVVPKIKTEVRVRAVKVLDCKRSQNVGILLRSSHVDFCEIEHAIYHVDTSVVSLETLQQINKNKATNEELERIRDQGDAPLDEPEQFLLKISQISMFTERISCMVFMAEFEETATVIERKLEVVKQLSQFLMESEELKLIFAIILTLGNYMNGGNRQRGQADGFTLEILSKLKDVKSKDSQTTLLHFIVRTYIGRKRKDGVQLLEIPLPIPEPSDVERATQVDFDEVKGQISKLNDQLNAKKRITDAVIMHSTPQNMEPFKSKMEEFLKNSSKEIGKLFNELDECREVFVETMKFYHYAPKSGTLEQCTPNKFFEHWTNFTNDFKEIMKKEIAVLWNELLKKSKDVQTRKTAKTTKVKPGCLKERIMRLNKK</sequence>
<dbReference type="OMA" id="IMYPMEE"/>
<dbReference type="InterPro" id="IPR001265">
    <property type="entry name" value="Formin_Cappuccino_subfam"/>
</dbReference>
<feature type="compositionally biased region" description="Pro residues" evidence="2">
    <location>
        <begin position="835"/>
        <end position="844"/>
    </location>
</feature>
<dbReference type="GO" id="GO:0045010">
    <property type="term" value="P:actin nucleation"/>
    <property type="evidence" value="ECO:0007669"/>
    <property type="project" value="InterPro"/>
</dbReference>
<dbReference type="GO" id="GO:0051015">
    <property type="term" value="F:actin filament binding"/>
    <property type="evidence" value="ECO:0007669"/>
    <property type="project" value="TreeGrafter"/>
</dbReference>
<comment type="caution">
    <text evidence="4">The sequence shown here is derived from an EMBL/GenBank/DDBJ whole genome shotgun (WGS) entry which is preliminary data.</text>
</comment>
<dbReference type="GO" id="GO:0005884">
    <property type="term" value="C:actin filament"/>
    <property type="evidence" value="ECO:0007669"/>
    <property type="project" value="InterPro"/>
</dbReference>
<dbReference type="PANTHER" id="PTHR45920:SF7">
    <property type="entry name" value="FORMIN-G"/>
    <property type="match status" value="1"/>
</dbReference>
<organism evidence="4 5">
    <name type="scientific">Lucilia cuprina</name>
    <name type="common">Green bottle fly</name>
    <name type="synonym">Australian sheep blowfly</name>
    <dbReference type="NCBI Taxonomy" id="7375"/>
    <lineage>
        <taxon>Eukaryota</taxon>
        <taxon>Metazoa</taxon>
        <taxon>Ecdysozoa</taxon>
        <taxon>Arthropoda</taxon>
        <taxon>Hexapoda</taxon>
        <taxon>Insecta</taxon>
        <taxon>Pterygota</taxon>
        <taxon>Neoptera</taxon>
        <taxon>Endopterygota</taxon>
        <taxon>Diptera</taxon>
        <taxon>Brachycera</taxon>
        <taxon>Muscomorpha</taxon>
        <taxon>Oestroidea</taxon>
        <taxon>Calliphoridae</taxon>
        <taxon>Luciliinae</taxon>
        <taxon>Lucilia</taxon>
    </lineage>
</organism>
<feature type="compositionally biased region" description="Low complexity" evidence="2">
    <location>
        <begin position="274"/>
        <end position="303"/>
    </location>
</feature>
<dbReference type="Pfam" id="PF02181">
    <property type="entry name" value="FH2"/>
    <property type="match status" value="1"/>
</dbReference>
<dbReference type="OrthoDB" id="427644at2759"/>
<dbReference type="InterPro" id="IPR015425">
    <property type="entry name" value="FH2_Formin"/>
</dbReference>
<dbReference type="AlphaFoldDB" id="A0A0L0BZQ6"/>
<dbReference type="InterPro" id="IPR042201">
    <property type="entry name" value="FH2_Formin_sf"/>
</dbReference>
<keyword evidence="5" id="KW-1185">Reference proteome</keyword>
<dbReference type="GO" id="GO:0030866">
    <property type="term" value="P:cortical actin cytoskeleton organization"/>
    <property type="evidence" value="ECO:0007669"/>
    <property type="project" value="TreeGrafter"/>
</dbReference>
<dbReference type="PROSITE" id="PS51444">
    <property type="entry name" value="FH2"/>
    <property type="match status" value="1"/>
</dbReference>
<comment type="similarity">
    <text evidence="1">Belongs to the formin homology family. Cappuccino subfamily.</text>
</comment>
<dbReference type="PRINTS" id="PR00828">
    <property type="entry name" value="FORMIN"/>
</dbReference>
<feature type="region of interest" description="Disordered" evidence="2">
    <location>
        <begin position="685"/>
        <end position="808"/>
    </location>
</feature>
<dbReference type="STRING" id="7375.A0A0L0BZQ6"/>
<feature type="compositionally biased region" description="Low complexity" evidence="2">
    <location>
        <begin position="786"/>
        <end position="795"/>
    </location>
</feature>
<evidence type="ECO:0000256" key="2">
    <source>
        <dbReference type="SAM" id="MobiDB-lite"/>
    </source>
</evidence>
<evidence type="ECO:0000259" key="3">
    <source>
        <dbReference type="PROSITE" id="PS51444"/>
    </source>
</evidence>
<dbReference type="PANTHER" id="PTHR45920">
    <property type="entry name" value="FORMIN HOMOLOGY 2 DOMAIN CONTAINING, ISOFORM I"/>
    <property type="match status" value="1"/>
</dbReference>
<feature type="region of interest" description="Disordered" evidence="2">
    <location>
        <begin position="831"/>
        <end position="875"/>
    </location>
</feature>
<dbReference type="Proteomes" id="UP000037069">
    <property type="component" value="Unassembled WGS sequence"/>
</dbReference>